<dbReference type="InterPro" id="IPR011701">
    <property type="entry name" value="MFS"/>
</dbReference>
<keyword evidence="4 7" id="KW-0812">Transmembrane</keyword>
<evidence type="ECO:0000259" key="8">
    <source>
        <dbReference type="PROSITE" id="PS50850"/>
    </source>
</evidence>
<dbReference type="AlphaFoldDB" id="A0A926HWP3"/>
<feature type="transmembrane region" description="Helical" evidence="7">
    <location>
        <begin position="296"/>
        <end position="319"/>
    </location>
</feature>
<dbReference type="EMBL" id="JACRSS010000002">
    <property type="protein sequence ID" value="MBC8538563.1"/>
    <property type="molecule type" value="Genomic_DNA"/>
</dbReference>
<protein>
    <submittedName>
        <fullName evidence="9">MFS transporter</fullName>
    </submittedName>
</protein>
<organism evidence="9 10">
    <name type="scientific">Guopingia tenuis</name>
    <dbReference type="NCBI Taxonomy" id="2763656"/>
    <lineage>
        <taxon>Bacteria</taxon>
        <taxon>Bacillati</taxon>
        <taxon>Bacillota</taxon>
        <taxon>Clostridia</taxon>
        <taxon>Christensenellales</taxon>
        <taxon>Christensenellaceae</taxon>
        <taxon>Guopingia</taxon>
    </lineage>
</organism>
<dbReference type="InterPro" id="IPR036259">
    <property type="entry name" value="MFS_trans_sf"/>
</dbReference>
<feature type="transmembrane region" description="Helical" evidence="7">
    <location>
        <begin position="12"/>
        <end position="32"/>
    </location>
</feature>
<evidence type="ECO:0000256" key="2">
    <source>
        <dbReference type="ARBA" id="ARBA00008335"/>
    </source>
</evidence>
<dbReference type="GO" id="GO:0005886">
    <property type="term" value="C:plasma membrane"/>
    <property type="evidence" value="ECO:0007669"/>
    <property type="project" value="UniProtKB-SubCell"/>
</dbReference>
<dbReference type="SUPFAM" id="SSF103473">
    <property type="entry name" value="MFS general substrate transporter"/>
    <property type="match status" value="1"/>
</dbReference>
<dbReference type="Pfam" id="PF07690">
    <property type="entry name" value="MFS_1"/>
    <property type="match status" value="1"/>
</dbReference>
<evidence type="ECO:0000256" key="4">
    <source>
        <dbReference type="ARBA" id="ARBA00022692"/>
    </source>
</evidence>
<keyword evidence="5 7" id="KW-1133">Transmembrane helix</keyword>
<dbReference type="PANTHER" id="PTHR23514:SF3">
    <property type="entry name" value="BYPASS OF STOP CODON PROTEIN 6"/>
    <property type="match status" value="1"/>
</dbReference>
<keyword evidence="10" id="KW-1185">Reference proteome</keyword>
<comment type="caution">
    <text evidence="9">The sequence shown here is derived from an EMBL/GenBank/DDBJ whole genome shotgun (WGS) entry which is preliminary data.</text>
</comment>
<dbReference type="PROSITE" id="PS50850">
    <property type="entry name" value="MFS"/>
    <property type="match status" value="1"/>
</dbReference>
<feature type="transmembrane region" description="Helical" evidence="7">
    <location>
        <begin position="163"/>
        <end position="182"/>
    </location>
</feature>
<dbReference type="RefSeq" id="WP_249280302.1">
    <property type="nucleotide sequence ID" value="NZ_JACRSS010000002.1"/>
</dbReference>
<sequence length="393" mass="41409">MKNGQNTRFAFLGYMLLFTLGFEVGGYQAVLLEISQEFAMTGTQMGILASVQSAATILSTLLFGGLTDRMSKKKAVSLFGCLLIAGCILAALSGSALMIGASIFVLGLGFSMVEGTTPAALSETDPEKSTLFSNMGQTFFSMGAVLSPLILQALMGAGMNWRGHFWISTALAALVVSLFYMTRQTLHPGVTEAKERECGGIRSVLCGAFFLVAGAMLLYVAVESGQLYFTKPYFIEELHDSGNAALSISLIWAAMIPSRLLASRVQKRKGIFVCICFAVAALACFLTAAVRVPGLALVWSALFGLAAGPIFPTAVSVCIDTFPGHTGRVSNLMLTAAGIGGVGANVAMGALGDAFGLGNAYYMVALLSAAGVVVFAWGYKKAKARQKKYRESM</sequence>
<evidence type="ECO:0000313" key="10">
    <source>
        <dbReference type="Proteomes" id="UP000617951"/>
    </source>
</evidence>
<feature type="transmembrane region" description="Helical" evidence="7">
    <location>
        <begin position="271"/>
        <end position="290"/>
    </location>
</feature>
<comment type="subcellular location">
    <subcellularLocation>
        <location evidence="1">Cell membrane</location>
        <topology evidence="1">Multi-pass membrane protein</topology>
    </subcellularLocation>
</comment>
<feature type="transmembrane region" description="Helical" evidence="7">
    <location>
        <begin position="44"/>
        <end position="63"/>
    </location>
</feature>
<feature type="transmembrane region" description="Helical" evidence="7">
    <location>
        <begin position="331"/>
        <end position="348"/>
    </location>
</feature>
<gene>
    <name evidence="9" type="ORF">H8693_06410</name>
</gene>
<feature type="transmembrane region" description="Helical" evidence="7">
    <location>
        <begin position="203"/>
        <end position="222"/>
    </location>
</feature>
<accession>A0A926HWP3</accession>
<name>A0A926HWP3_9FIRM</name>
<dbReference type="InterPro" id="IPR020846">
    <property type="entry name" value="MFS_dom"/>
</dbReference>
<dbReference type="GO" id="GO:0022857">
    <property type="term" value="F:transmembrane transporter activity"/>
    <property type="evidence" value="ECO:0007669"/>
    <property type="project" value="InterPro"/>
</dbReference>
<proteinExistence type="inferred from homology"/>
<feature type="domain" description="Major facilitator superfamily (MFS) profile" evidence="8">
    <location>
        <begin position="9"/>
        <end position="383"/>
    </location>
</feature>
<dbReference type="InterPro" id="IPR051788">
    <property type="entry name" value="MFS_Transporter"/>
</dbReference>
<comment type="similarity">
    <text evidence="2">Belongs to the major facilitator superfamily.</text>
</comment>
<dbReference type="Gene3D" id="1.20.1250.20">
    <property type="entry name" value="MFS general substrate transporter like domains"/>
    <property type="match status" value="1"/>
</dbReference>
<keyword evidence="6 7" id="KW-0472">Membrane</keyword>
<evidence type="ECO:0000256" key="1">
    <source>
        <dbReference type="ARBA" id="ARBA00004651"/>
    </source>
</evidence>
<evidence type="ECO:0000256" key="7">
    <source>
        <dbReference type="SAM" id="Phobius"/>
    </source>
</evidence>
<feature type="transmembrane region" description="Helical" evidence="7">
    <location>
        <begin position="242"/>
        <end position="262"/>
    </location>
</feature>
<feature type="transmembrane region" description="Helical" evidence="7">
    <location>
        <begin position="75"/>
        <end position="92"/>
    </location>
</feature>
<evidence type="ECO:0000256" key="5">
    <source>
        <dbReference type="ARBA" id="ARBA00022989"/>
    </source>
</evidence>
<evidence type="ECO:0000256" key="3">
    <source>
        <dbReference type="ARBA" id="ARBA00022448"/>
    </source>
</evidence>
<dbReference type="PANTHER" id="PTHR23514">
    <property type="entry name" value="BYPASS OF STOP CODON PROTEIN 6"/>
    <property type="match status" value="1"/>
</dbReference>
<dbReference type="Proteomes" id="UP000617951">
    <property type="component" value="Unassembled WGS sequence"/>
</dbReference>
<feature type="transmembrane region" description="Helical" evidence="7">
    <location>
        <begin position="360"/>
        <end position="379"/>
    </location>
</feature>
<evidence type="ECO:0000256" key="6">
    <source>
        <dbReference type="ARBA" id="ARBA00023136"/>
    </source>
</evidence>
<reference evidence="9" key="1">
    <citation type="submission" date="2020-08" db="EMBL/GenBank/DDBJ databases">
        <title>Genome public.</title>
        <authorList>
            <person name="Liu C."/>
            <person name="Sun Q."/>
        </authorList>
    </citation>
    <scope>NUCLEOTIDE SEQUENCE</scope>
    <source>
        <strain evidence="9">NSJ-63</strain>
    </source>
</reference>
<keyword evidence="3" id="KW-0813">Transport</keyword>
<evidence type="ECO:0000313" key="9">
    <source>
        <dbReference type="EMBL" id="MBC8538563.1"/>
    </source>
</evidence>